<sequence length="142" mass="16276">MKKLVTTVPSLIEDIKSIKVELIHLKESCEYNSSSFKSFQDQVFSFERGVSQIEKIRNSLAMANKEIANLKSVIQTNEQWSRLSNVEVKGIPLKPNENLFVTAKSMGKAVGYEFQKSQINYISRIPMFNTKEKAIIINFINR</sequence>
<dbReference type="EMBL" id="CAJQZP010000497">
    <property type="protein sequence ID" value="CAG4964406.1"/>
    <property type="molecule type" value="Genomic_DNA"/>
</dbReference>
<organism evidence="1 2">
    <name type="scientific">Parnassius apollo</name>
    <name type="common">Apollo butterfly</name>
    <name type="synonym">Papilio apollo</name>
    <dbReference type="NCBI Taxonomy" id="110799"/>
    <lineage>
        <taxon>Eukaryota</taxon>
        <taxon>Metazoa</taxon>
        <taxon>Ecdysozoa</taxon>
        <taxon>Arthropoda</taxon>
        <taxon>Hexapoda</taxon>
        <taxon>Insecta</taxon>
        <taxon>Pterygota</taxon>
        <taxon>Neoptera</taxon>
        <taxon>Endopterygota</taxon>
        <taxon>Lepidoptera</taxon>
        <taxon>Glossata</taxon>
        <taxon>Ditrysia</taxon>
        <taxon>Papilionoidea</taxon>
        <taxon>Papilionidae</taxon>
        <taxon>Parnassiinae</taxon>
        <taxon>Parnassini</taxon>
        <taxon>Parnassius</taxon>
        <taxon>Parnassius</taxon>
    </lineage>
</organism>
<comment type="caution">
    <text evidence="1">The sequence shown here is derived from an EMBL/GenBank/DDBJ whole genome shotgun (WGS) entry which is preliminary data.</text>
</comment>
<accession>A0A8S3WK17</accession>
<dbReference type="OrthoDB" id="5989141at2759"/>
<evidence type="ECO:0000313" key="1">
    <source>
        <dbReference type="EMBL" id="CAG4964406.1"/>
    </source>
</evidence>
<proteinExistence type="predicted"/>
<keyword evidence="2" id="KW-1185">Reference proteome</keyword>
<dbReference type="AlphaFoldDB" id="A0A8S3WK17"/>
<gene>
    <name evidence="1" type="ORF">PAPOLLO_LOCUS7181</name>
</gene>
<name>A0A8S3WK17_PARAO</name>
<protein>
    <submittedName>
        <fullName evidence="1">(apollo) hypothetical protein</fullName>
    </submittedName>
</protein>
<dbReference type="Proteomes" id="UP000691718">
    <property type="component" value="Unassembled WGS sequence"/>
</dbReference>
<evidence type="ECO:0000313" key="2">
    <source>
        <dbReference type="Proteomes" id="UP000691718"/>
    </source>
</evidence>
<reference evidence="1" key="1">
    <citation type="submission" date="2021-04" db="EMBL/GenBank/DDBJ databases">
        <authorList>
            <person name="Tunstrom K."/>
        </authorList>
    </citation>
    <scope>NUCLEOTIDE SEQUENCE</scope>
</reference>